<evidence type="ECO:0000313" key="2">
    <source>
        <dbReference type="Proteomes" id="UP000275385"/>
    </source>
</evidence>
<dbReference type="EMBL" id="QVQW01000007">
    <property type="protein sequence ID" value="RKU47785.1"/>
    <property type="molecule type" value="Genomic_DNA"/>
</dbReference>
<organism evidence="1 2">
    <name type="scientific">Coniochaeta pulveracea</name>
    <dbReference type="NCBI Taxonomy" id="177199"/>
    <lineage>
        <taxon>Eukaryota</taxon>
        <taxon>Fungi</taxon>
        <taxon>Dikarya</taxon>
        <taxon>Ascomycota</taxon>
        <taxon>Pezizomycotina</taxon>
        <taxon>Sordariomycetes</taxon>
        <taxon>Sordariomycetidae</taxon>
        <taxon>Coniochaetales</taxon>
        <taxon>Coniochaetaceae</taxon>
        <taxon>Coniochaeta</taxon>
    </lineage>
</organism>
<dbReference type="Proteomes" id="UP000275385">
    <property type="component" value="Unassembled WGS sequence"/>
</dbReference>
<sequence length="385" mass="44582">MPHLSTSSGDFDDIPQIIVYFIMHFMRNLEAILLQIPITDRHPEYAALFERVAGFWWDDELNEPSGGVSTPPDLGNIKTLYLQGDPEMLQHFETDDCDCDTPDIWGVQARRYWPLYHALTNLTTLEVSADDGVWHNVRPRGPDGKRPAYLQGIKHIYLHDSIACPRNMYQVLRNAPQLQTLYMVPRRDDAFLHGPEEDSEEAHPEALDNALLRRATTLRELDVAWWDCAGYESLIGPQGRLSNLPKMTAMEKLCVQLAVLYGTDQQEMLHRPLVDLLPPNLVELTLEEWWWGDIDDYDYLQEWCGVNQAKHWEAKANYRSTALGIMRGFARSCRERMPRLKRVSFMTRLPWTWKLQGRVDLKSHFGEVAEIFGRQGIEFSVEEIL</sequence>
<keyword evidence="2" id="KW-1185">Reference proteome</keyword>
<evidence type="ECO:0000313" key="1">
    <source>
        <dbReference type="EMBL" id="RKU47785.1"/>
    </source>
</evidence>
<gene>
    <name evidence="1" type="ORF">DL546_006646</name>
</gene>
<dbReference type="OrthoDB" id="5210863at2759"/>
<protein>
    <submittedName>
        <fullName evidence="1">Uncharacterized protein</fullName>
    </submittedName>
</protein>
<name>A0A420YIW5_9PEZI</name>
<dbReference type="AlphaFoldDB" id="A0A420YIW5"/>
<reference evidence="1 2" key="1">
    <citation type="submission" date="2018-08" db="EMBL/GenBank/DDBJ databases">
        <title>Draft genome of the lignicolous fungus Coniochaeta pulveracea.</title>
        <authorList>
            <person name="Borstlap C.J."/>
            <person name="De Witt R.N."/>
            <person name="Botha A."/>
            <person name="Volschenk H."/>
        </authorList>
    </citation>
    <scope>NUCLEOTIDE SEQUENCE [LARGE SCALE GENOMIC DNA]</scope>
    <source>
        <strain evidence="1 2">CAB683</strain>
    </source>
</reference>
<proteinExistence type="predicted"/>
<comment type="caution">
    <text evidence="1">The sequence shown here is derived from an EMBL/GenBank/DDBJ whole genome shotgun (WGS) entry which is preliminary data.</text>
</comment>
<accession>A0A420YIW5</accession>